<dbReference type="PROSITE" id="PS50977">
    <property type="entry name" value="HTH_TETR_2"/>
    <property type="match status" value="1"/>
</dbReference>
<evidence type="ECO:0000313" key="5">
    <source>
        <dbReference type="Proteomes" id="UP000320876"/>
    </source>
</evidence>
<dbReference type="Proteomes" id="UP000320876">
    <property type="component" value="Unassembled WGS sequence"/>
</dbReference>
<dbReference type="Pfam" id="PF00440">
    <property type="entry name" value="TetR_N"/>
    <property type="match status" value="1"/>
</dbReference>
<comment type="caution">
    <text evidence="4">The sequence shown here is derived from an EMBL/GenBank/DDBJ whole genome shotgun (WGS) entry which is preliminary data.</text>
</comment>
<dbReference type="GO" id="GO:0003700">
    <property type="term" value="F:DNA-binding transcription factor activity"/>
    <property type="evidence" value="ECO:0007669"/>
    <property type="project" value="TreeGrafter"/>
</dbReference>
<dbReference type="PANTHER" id="PTHR30055">
    <property type="entry name" value="HTH-TYPE TRANSCRIPTIONAL REGULATOR RUTR"/>
    <property type="match status" value="1"/>
</dbReference>
<feature type="DNA-binding region" description="H-T-H motif" evidence="2">
    <location>
        <begin position="44"/>
        <end position="63"/>
    </location>
</feature>
<organism evidence="4 5">
    <name type="scientific">Amycolatopsis cihanbeyliensis</name>
    <dbReference type="NCBI Taxonomy" id="1128664"/>
    <lineage>
        <taxon>Bacteria</taxon>
        <taxon>Bacillati</taxon>
        <taxon>Actinomycetota</taxon>
        <taxon>Actinomycetes</taxon>
        <taxon>Pseudonocardiales</taxon>
        <taxon>Pseudonocardiaceae</taxon>
        <taxon>Amycolatopsis</taxon>
    </lineage>
</organism>
<dbReference type="EMBL" id="VFML01000001">
    <property type="protein sequence ID" value="TQJ05858.1"/>
    <property type="molecule type" value="Genomic_DNA"/>
</dbReference>
<sequence>MGHMRTRSRTYAGRSAEQRTAQRRRRLVDAAMEIWGDQGWAAVTMRGVCARAGLIDRYFYESFADREALLAAVWDQVFDETMALLLEAIADKLDQHPIDQLRAAIAAFVHDVAGDPRRAQIAFGEHAGSPMLEQRRRQALQQATDLLVRTGRPYLEPGVDEDALRMTTLIGIGGFVELVTAWHAGVVDTDAERLIEHATEVGTALAARYLRTDLTAGR</sequence>
<evidence type="ECO:0000313" key="4">
    <source>
        <dbReference type="EMBL" id="TQJ05858.1"/>
    </source>
</evidence>
<accession>A0A542DRZ8</accession>
<keyword evidence="1 2" id="KW-0238">DNA-binding</keyword>
<dbReference type="AlphaFoldDB" id="A0A542DRZ8"/>
<dbReference type="InterPro" id="IPR009057">
    <property type="entry name" value="Homeodomain-like_sf"/>
</dbReference>
<name>A0A542DRZ8_AMYCI</name>
<evidence type="ECO:0000259" key="3">
    <source>
        <dbReference type="PROSITE" id="PS50977"/>
    </source>
</evidence>
<dbReference type="SUPFAM" id="SSF46689">
    <property type="entry name" value="Homeodomain-like"/>
    <property type="match status" value="1"/>
</dbReference>
<dbReference type="InterPro" id="IPR001647">
    <property type="entry name" value="HTH_TetR"/>
</dbReference>
<dbReference type="PANTHER" id="PTHR30055:SF226">
    <property type="entry name" value="HTH-TYPE TRANSCRIPTIONAL REGULATOR PKSA"/>
    <property type="match status" value="1"/>
</dbReference>
<dbReference type="InterPro" id="IPR050109">
    <property type="entry name" value="HTH-type_TetR-like_transc_reg"/>
</dbReference>
<proteinExistence type="predicted"/>
<reference evidence="4 5" key="1">
    <citation type="submission" date="2019-06" db="EMBL/GenBank/DDBJ databases">
        <title>Sequencing the genomes of 1000 actinobacteria strains.</title>
        <authorList>
            <person name="Klenk H.-P."/>
        </authorList>
    </citation>
    <scope>NUCLEOTIDE SEQUENCE [LARGE SCALE GENOMIC DNA]</scope>
    <source>
        <strain evidence="4 5">DSM 45679</strain>
    </source>
</reference>
<evidence type="ECO:0000256" key="1">
    <source>
        <dbReference type="ARBA" id="ARBA00023125"/>
    </source>
</evidence>
<keyword evidence="5" id="KW-1185">Reference proteome</keyword>
<dbReference type="GO" id="GO:0000976">
    <property type="term" value="F:transcription cis-regulatory region binding"/>
    <property type="evidence" value="ECO:0007669"/>
    <property type="project" value="TreeGrafter"/>
</dbReference>
<gene>
    <name evidence="4" type="ORF">FB471_5702</name>
</gene>
<evidence type="ECO:0000256" key="2">
    <source>
        <dbReference type="PROSITE-ProRule" id="PRU00335"/>
    </source>
</evidence>
<dbReference type="Gene3D" id="1.10.357.10">
    <property type="entry name" value="Tetracycline Repressor, domain 2"/>
    <property type="match status" value="1"/>
</dbReference>
<protein>
    <submittedName>
        <fullName evidence="4">TetR family transcriptional regulator</fullName>
    </submittedName>
</protein>
<feature type="domain" description="HTH tetR-type" evidence="3">
    <location>
        <begin position="21"/>
        <end position="81"/>
    </location>
</feature>